<dbReference type="AlphaFoldDB" id="A0A9K3D350"/>
<feature type="non-terminal residue" evidence="2">
    <location>
        <position position="1"/>
    </location>
</feature>
<reference evidence="2 3" key="1">
    <citation type="journal article" date="2018" name="PLoS ONE">
        <title>The draft genome of Kipferlia bialata reveals reductive genome evolution in fornicate parasites.</title>
        <authorList>
            <person name="Tanifuji G."/>
            <person name="Takabayashi S."/>
            <person name="Kume K."/>
            <person name="Takagi M."/>
            <person name="Nakayama T."/>
            <person name="Kamikawa R."/>
            <person name="Inagaki Y."/>
            <person name="Hashimoto T."/>
        </authorList>
    </citation>
    <scope>NUCLEOTIDE SEQUENCE [LARGE SCALE GENOMIC DNA]</scope>
    <source>
        <strain evidence="2">NY0173</strain>
    </source>
</reference>
<evidence type="ECO:0000313" key="3">
    <source>
        <dbReference type="Proteomes" id="UP000265618"/>
    </source>
</evidence>
<keyword evidence="1" id="KW-1133">Transmembrane helix</keyword>
<organism evidence="2 3">
    <name type="scientific">Kipferlia bialata</name>
    <dbReference type="NCBI Taxonomy" id="797122"/>
    <lineage>
        <taxon>Eukaryota</taxon>
        <taxon>Metamonada</taxon>
        <taxon>Carpediemonas-like organisms</taxon>
        <taxon>Kipferlia</taxon>
    </lineage>
</organism>
<accession>A0A9K3D350</accession>
<gene>
    <name evidence="2" type="ORF">KIPB_009429</name>
</gene>
<evidence type="ECO:0000313" key="2">
    <source>
        <dbReference type="EMBL" id="GIQ87395.1"/>
    </source>
</evidence>
<keyword evidence="3" id="KW-1185">Reference proteome</keyword>
<protein>
    <submittedName>
        <fullName evidence="2">Uncharacterized protein</fullName>
    </submittedName>
</protein>
<keyword evidence="1" id="KW-0472">Membrane</keyword>
<name>A0A9K3D350_9EUKA</name>
<dbReference type="EMBL" id="BDIP01003203">
    <property type="protein sequence ID" value="GIQ87395.1"/>
    <property type="molecule type" value="Genomic_DNA"/>
</dbReference>
<proteinExistence type="predicted"/>
<feature type="transmembrane region" description="Helical" evidence="1">
    <location>
        <begin position="80"/>
        <end position="100"/>
    </location>
</feature>
<sequence length="138" mass="15660">RNRSMAVNTLANGNTDMLRQHLQTTNEVNAEMSLVNAELASQAETVARSDRRLQEMQGNLSRAMSLTKNMKKSEDRMRRICVYIMYANLILLAVAVYTQLLSTSIKTSFQETVEVLLLVTYVPQLKPSFKELHVVPLD</sequence>
<evidence type="ECO:0000256" key="1">
    <source>
        <dbReference type="SAM" id="Phobius"/>
    </source>
</evidence>
<keyword evidence="1" id="KW-0812">Transmembrane</keyword>
<comment type="caution">
    <text evidence="2">The sequence shown here is derived from an EMBL/GenBank/DDBJ whole genome shotgun (WGS) entry which is preliminary data.</text>
</comment>
<dbReference type="Proteomes" id="UP000265618">
    <property type="component" value="Unassembled WGS sequence"/>
</dbReference>